<evidence type="ECO:0000313" key="11">
    <source>
        <dbReference type="Proteomes" id="UP000217785"/>
    </source>
</evidence>
<dbReference type="Gene3D" id="2.40.110.10">
    <property type="entry name" value="Butyryl-CoA Dehydrogenase, subunit A, domain 2"/>
    <property type="match status" value="1"/>
</dbReference>
<evidence type="ECO:0000256" key="3">
    <source>
        <dbReference type="ARBA" id="ARBA00022630"/>
    </source>
</evidence>
<dbReference type="Proteomes" id="UP000217785">
    <property type="component" value="Unassembled WGS sequence"/>
</dbReference>
<accession>A0A292YGQ4</accession>
<keyword evidence="11" id="KW-1185">Reference proteome</keyword>
<evidence type="ECO:0000259" key="9">
    <source>
        <dbReference type="Pfam" id="PF02771"/>
    </source>
</evidence>
<sequence>MIDFELTAEQREIQKLAHEFAEKEIRPAAPHYDETEEFPWEIVKKAHKIGLTTFSYPEEFGGGGIDDPISSLLVSEELAWGCAGIAVAINGTHLPMAAIMAMGTPEQKKRWIPMMTDPEDCKIGAMGLTEPGAGSDVSSIQTTARREGDYYVLNGTKQFITNGGIADIHVVFATLDRGKGWGGVAAFLIDDKHTPGFSMGRKEKKMGVRASHTAQIIMEDVRVPVENRLGGEPGDPDHVPGYLGALKMLEHTRPGVAASALGIARAAYEYALGYAKERIQFGVPIIEHQAIAFKLADMATKIDAARLLVWRAGWLRHKGIGFKRGEGSMAKLFAGDVAMETTMEAIQILGGYGFIKEYPVEKWARDAKIYQIWEGTAEIQRLVISRAIAKYGR</sequence>
<evidence type="ECO:0000256" key="2">
    <source>
        <dbReference type="ARBA" id="ARBA00009347"/>
    </source>
</evidence>
<feature type="domain" description="Acyl-CoA dehydrogenase/oxidase C-terminal" evidence="7">
    <location>
        <begin position="245"/>
        <end position="388"/>
    </location>
</feature>
<evidence type="ECO:0000313" key="10">
    <source>
        <dbReference type="EMBL" id="GAX89787.1"/>
    </source>
</evidence>
<keyword evidence="3 6" id="KW-0285">Flavoprotein</keyword>
<keyword evidence="5 6" id="KW-0560">Oxidoreductase</keyword>
<dbReference type="InterPro" id="IPR037069">
    <property type="entry name" value="AcylCoA_DH/ox_N_sf"/>
</dbReference>
<dbReference type="GO" id="GO:0050660">
    <property type="term" value="F:flavin adenine dinucleotide binding"/>
    <property type="evidence" value="ECO:0007669"/>
    <property type="project" value="InterPro"/>
</dbReference>
<dbReference type="InterPro" id="IPR036250">
    <property type="entry name" value="AcylCo_DH-like_C"/>
</dbReference>
<dbReference type="FunFam" id="1.20.140.10:FF:000004">
    <property type="entry name" value="Acyl-CoA dehydrogenase FadE25"/>
    <property type="match status" value="1"/>
</dbReference>
<dbReference type="EMBL" id="BDUF01000029">
    <property type="protein sequence ID" value="GAX89787.1"/>
    <property type="molecule type" value="Genomic_DNA"/>
</dbReference>
<dbReference type="InterPro" id="IPR006089">
    <property type="entry name" value="Acyl-CoA_DH_CS"/>
</dbReference>
<dbReference type="PIRSF" id="PIRSF016578">
    <property type="entry name" value="HsaA"/>
    <property type="match status" value="1"/>
</dbReference>
<comment type="caution">
    <text evidence="10">The sequence shown here is derived from an EMBL/GenBank/DDBJ whole genome shotgun (WGS) entry which is preliminary data.</text>
</comment>
<reference evidence="11" key="1">
    <citation type="submission" date="2017-07" db="EMBL/GenBank/DDBJ databases">
        <title>Draft genome sequence of Effusibacillus lacus strain skLN1.</title>
        <authorList>
            <person name="Watanabe M."/>
            <person name="Kojima H."/>
            <person name="Fukui M."/>
        </authorList>
    </citation>
    <scope>NUCLEOTIDE SEQUENCE [LARGE SCALE GENOMIC DNA]</scope>
    <source>
        <strain evidence="11">skLN1</strain>
    </source>
</reference>
<dbReference type="InterPro" id="IPR009075">
    <property type="entry name" value="AcylCo_DH/oxidase_C"/>
</dbReference>
<dbReference type="PANTHER" id="PTHR43884:SF12">
    <property type="entry name" value="ISOVALERYL-COA DEHYDROGENASE, MITOCHONDRIAL-RELATED"/>
    <property type="match status" value="1"/>
</dbReference>
<evidence type="ECO:0000259" key="8">
    <source>
        <dbReference type="Pfam" id="PF02770"/>
    </source>
</evidence>
<dbReference type="GO" id="GO:0003995">
    <property type="term" value="F:acyl-CoA dehydrogenase activity"/>
    <property type="evidence" value="ECO:0007669"/>
    <property type="project" value="InterPro"/>
</dbReference>
<dbReference type="Pfam" id="PF02771">
    <property type="entry name" value="Acyl-CoA_dh_N"/>
    <property type="match status" value="1"/>
</dbReference>
<proteinExistence type="inferred from homology"/>
<dbReference type="InterPro" id="IPR046373">
    <property type="entry name" value="Acyl-CoA_Oxase/DH_mid-dom_sf"/>
</dbReference>
<dbReference type="SUPFAM" id="SSF56645">
    <property type="entry name" value="Acyl-CoA dehydrogenase NM domain-like"/>
    <property type="match status" value="1"/>
</dbReference>
<dbReference type="PROSITE" id="PS00072">
    <property type="entry name" value="ACYL_COA_DH_1"/>
    <property type="match status" value="1"/>
</dbReference>
<gene>
    <name evidence="10" type="ORF">EFBL_1412</name>
</gene>
<dbReference type="Pfam" id="PF02770">
    <property type="entry name" value="Acyl-CoA_dh_M"/>
    <property type="match status" value="1"/>
</dbReference>
<dbReference type="Gene3D" id="1.10.540.10">
    <property type="entry name" value="Acyl-CoA dehydrogenase/oxidase, N-terminal domain"/>
    <property type="match status" value="1"/>
</dbReference>
<feature type="domain" description="Acyl-CoA dehydrogenase/oxidase N-terminal" evidence="9">
    <location>
        <begin position="7"/>
        <end position="117"/>
    </location>
</feature>
<evidence type="ECO:0000256" key="6">
    <source>
        <dbReference type="RuleBase" id="RU362125"/>
    </source>
</evidence>
<keyword evidence="4 6" id="KW-0274">FAD</keyword>
<organism evidence="10 11">
    <name type="scientific">Effusibacillus lacus</name>
    <dbReference type="NCBI Taxonomy" id="1348429"/>
    <lineage>
        <taxon>Bacteria</taxon>
        <taxon>Bacillati</taxon>
        <taxon>Bacillota</taxon>
        <taxon>Bacilli</taxon>
        <taxon>Bacillales</taxon>
        <taxon>Alicyclobacillaceae</taxon>
        <taxon>Effusibacillus</taxon>
    </lineage>
</organism>
<dbReference type="FunFam" id="2.40.110.10:FF:000001">
    <property type="entry name" value="Acyl-CoA dehydrogenase, mitochondrial"/>
    <property type="match status" value="1"/>
</dbReference>
<comment type="similarity">
    <text evidence="2 6">Belongs to the acyl-CoA dehydrogenase family.</text>
</comment>
<dbReference type="PROSITE" id="PS00073">
    <property type="entry name" value="ACYL_COA_DH_2"/>
    <property type="match status" value="1"/>
</dbReference>
<dbReference type="InterPro" id="IPR013786">
    <property type="entry name" value="AcylCoA_DH/ox_N"/>
</dbReference>
<dbReference type="InterPro" id="IPR009100">
    <property type="entry name" value="AcylCoA_DH/oxidase_NM_dom_sf"/>
</dbReference>
<protein>
    <submittedName>
        <fullName evidence="10">Acyl-CoA dehydrogenase</fullName>
    </submittedName>
</protein>
<evidence type="ECO:0000256" key="5">
    <source>
        <dbReference type="ARBA" id="ARBA00023002"/>
    </source>
</evidence>
<feature type="domain" description="Acyl-CoA oxidase/dehydrogenase middle" evidence="8">
    <location>
        <begin position="125"/>
        <end position="221"/>
    </location>
</feature>
<comment type="cofactor">
    <cofactor evidence="1 6">
        <name>FAD</name>
        <dbReference type="ChEBI" id="CHEBI:57692"/>
    </cofactor>
</comment>
<dbReference type="Gene3D" id="1.20.140.10">
    <property type="entry name" value="Butyryl-CoA Dehydrogenase, subunit A, domain 3"/>
    <property type="match status" value="1"/>
</dbReference>
<evidence type="ECO:0000256" key="1">
    <source>
        <dbReference type="ARBA" id="ARBA00001974"/>
    </source>
</evidence>
<evidence type="ECO:0000256" key="4">
    <source>
        <dbReference type="ARBA" id="ARBA00022827"/>
    </source>
</evidence>
<dbReference type="AlphaFoldDB" id="A0A292YGQ4"/>
<name>A0A292YGQ4_9BACL</name>
<evidence type="ECO:0000259" key="7">
    <source>
        <dbReference type="Pfam" id="PF00441"/>
    </source>
</evidence>
<dbReference type="InterPro" id="IPR006091">
    <property type="entry name" value="Acyl-CoA_Oxase/DH_mid-dom"/>
</dbReference>
<dbReference type="Pfam" id="PF00441">
    <property type="entry name" value="Acyl-CoA_dh_1"/>
    <property type="match status" value="1"/>
</dbReference>
<dbReference type="PANTHER" id="PTHR43884">
    <property type="entry name" value="ACYL-COA DEHYDROGENASE"/>
    <property type="match status" value="1"/>
</dbReference>
<dbReference type="SUPFAM" id="SSF47203">
    <property type="entry name" value="Acyl-CoA dehydrogenase C-terminal domain-like"/>
    <property type="match status" value="1"/>
</dbReference>